<dbReference type="AlphaFoldDB" id="A0A6J7AYL2"/>
<evidence type="ECO:0000313" key="9">
    <source>
        <dbReference type="EMBL" id="CAB4837905.1"/>
    </source>
</evidence>
<dbReference type="Gene3D" id="3.90.1150.10">
    <property type="entry name" value="Aspartate Aminotransferase, domain 1"/>
    <property type="match status" value="1"/>
</dbReference>
<evidence type="ECO:0000313" key="8">
    <source>
        <dbReference type="EMBL" id="CAB4770446.1"/>
    </source>
</evidence>
<dbReference type="InterPro" id="IPR051798">
    <property type="entry name" value="Class-II_PLP-Dep_Aminotrans"/>
</dbReference>
<keyword evidence="3" id="KW-0663">Pyridoxal phosphate</keyword>
<dbReference type="InterPro" id="IPR015421">
    <property type="entry name" value="PyrdxlP-dep_Trfase_major"/>
</dbReference>
<evidence type="ECO:0000313" key="10">
    <source>
        <dbReference type="EMBL" id="CAB5038620.1"/>
    </source>
</evidence>
<dbReference type="EC" id="4.4.1.13" evidence="2"/>
<evidence type="ECO:0000256" key="3">
    <source>
        <dbReference type="ARBA" id="ARBA00022898"/>
    </source>
</evidence>
<dbReference type="EMBL" id="CAFAAA010000001">
    <property type="protein sequence ID" value="CAB4770446.1"/>
    <property type="molecule type" value="Genomic_DNA"/>
</dbReference>
<dbReference type="SUPFAM" id="SSF53383">
    <property type="entry name" value="PLP-dependent transferases"/>
    <property type="match status" value="1"/>
</dbReference>
<evidence type="ECO:0000256" key="4">
    <source>
        <dbReference type="ARBA" id="ARBA00023239"/>
    </source>
</evidence>
<dbReference type="EMBL" id="CAFBQC010000001">
    <property type="protein sequence ID" value="CAB5038620.1"/>
    <property type="molecule type" value="Genomic_DNA"/>
</dbReference>
<dbReference type="CDD" id="cd00609">
    <property type="entry name" value="AAT_like"/>
    <property type="match status" value="1"/>
</dbReference>
<evidence type="ECO:0000259" key="6">
    <source>
        <dbReference type="Pfam" id="PF00155"/>
    </source>
</evidence>
<evidence type="ECO:0000313" key="7">
    <source>
        <dbReference type="EMBL" id="CAB4710567.1"/>
    </source>
</evidence>
<proteinExistence type="inferred from homology"/>
<comment type="cofactor">
    <cofactor evidence="1">
        <name>pyridoxal 5'-phosphate</name>
        <dbReference type="ChEBI" id="CHEBI:597326"/>
    </cofactor>
</comment>
<dbReference type="InterPro" id="IPR004839">
    <property type="entry name" value="Aminotransferase_I/II_large"/>
</dbReference>
<keyword evidence="4" id="KW-0456">Lyase</keyword>
<reference evidence="9" key="1">
    <citation type="submission" date="2020-05" db="EMBL/GenBank/DDBJ databases">
        <authorList>
            <person name="Chiriac C."/>
            <person name="Salcher M."/>
            <person name="Ghai R."/>
            <person name="Kavagutti S V."/>
        </authorList>
    </citation>
    <scope>NUCLEOTIDE SEQUENCE</scope>
</reference>
<dbReference type="InterPro" id="IPR015422">
    <property type="entry name" value="PyrdxlP-dep_Trfase_small"/>
</dbReference>
<evidence type="ECO:0000256" key="1">
    <source>
        <dbReference type="ARBA" id="ARBA00001933"/>
    </source>
</evidence>
<comment type="similarity">
    <text evidence="5">Belongs to the class-II pyridoxal-phosphate-dependent aminotransferase family. MalY/PatB cystathionine beta-lyase subfamily.</text>
</comment>
<sequence>MTDTHVAAPSLEKLLTHHSEKWRGFDRDVLPLPVAEMDFPIAESIKQTLLNMVSTSDLGYLGLVPELPSGFAHFASHRWGWDIDTNQVRIAADVGVAVVEVLRVFTKPGDSILINSPVYQNFYNWINETHLNLVDVPFTRTGEQGDFENPWELDWDAVEKAYSSGLRVHLMCSPHNPLGRMYSKEELTRVAEMAKKYGVLVISDEIHAPLTFKEKTFIPFLSLDETAREVGITVTAASKGWNIAGLKCAIIVSQNDAINKKLEELPKAVHFRASILGAFASASAFADGGTWLDTVIAQLDHNRFMIKDLLAAKLPTVGYHIPHNSYLAWLDLESLNLGENPSLTLLERGRVAFNPGHTYGAQCSQYVRLNFATSPEIISEAIDRIVRTL</sequence>
<organism evidence="9">
    <name type="scientific">freshwater metagenome</name>
    <dbReference type="NCBI Taxonomy" id="449393"/>
    <lineage>
        <taxon>unclassified sequences</taxon>
        <taxon>metagenomes</taxon>
        <taxon>ecological metagenomes</taxon>
    </lineage>
</organism>
<dbReference type="PANTHER" id="PTHR43525:SF2">
    <property type="entry name" value="CYSTATHIONINE BETA-LYASE-RELATED"/>
    <property type="match status" value="1"/>
</dbReference>
<dbReference type="EMBL" id="CAFARE010000001">
    <property type="protein sequence ID" value="CAB4837905.1"/>
    <property type="molecule type" value="Genomic_DNA"/>
</dbReference>
<name>A0A6J7AYL2_9ZZZZ</name>
<dbReference type="PANTHER" id="PTHR43525">
    <property type="entry name" value="PROTEIN MALY"/>
    <property type="match status" value="1"/>
</dbReference>
<dbReference type="Gene3D" id="3.40.640.10">
    <property type="entry name" value="Type I PLP-dependent aspartate aminotransferase-like (Major domain)"/>
    <property type="match status" value="1"/>
</dbReference>
<dbReference type="InterPro" id="IPR015424">
    <property type="entry name" value="PyrdxlP-dep_Trfase"/>
</dbReference>
<feature type="domain" description="Aminotransferase class I/classII large" evidence="6">
    <location>
        <begin position="36"/>
        <end position="385"/>
    </location>
</feature>
<dbReference type="EMBL" id="CAEZYI010000001">
    <property type="protein sequence ID" value="CAB4710567.1"/>
    <property type="molecule type" value="Genomic_DNA"/>
</dbReference>
<gene>
    <name evidence="7" type="ORF">UFOPK2662_00073</name>
    <name evidence="8" type="ORF">UFOPK2942_00043</name>
    <name evidence="9" type="ORF">UFOPK3232_00021</name>
    <name evidence="10" type="ORF">UFOPK4242_00020</name>
</gene>
<dbReference type="GO" id="GO:0030170">
    <property type="term" value="F:pyridoxal phosphate binding"/>
    <property type="evidence" value="ECO:0007669"/>
    <property type="project" value="InterPro"/>
</dbReference>
<dbReference type="GO" id="GO:0047804">
    <property type="term" value="F:cysteine-S-conjugate beta-lyase activity"/>
    <property type="evidence" value="ECO:0007669"/>
    <property type="project" value="UniProtKB-EC"/>
</dbReference>
<accession>A0A6J7AYL2</accession>
<protein>
    <recommendedName>
        <fullName evidence="2">cysteine-S-conjugate beta-lyase</fullName>
        <ecNumber evidence="2">4.4.1.13</ecNumber>
    </recommendedName>
</protein>
<evidence type="ECO:0000256" key="2">
    <source>
        <dbReference type="ARBA" id="ARBA00012224"/>
    </source>
</evidence>
<dbReference type="Pfam" id="PF00155">
    <property type="entry name" value="Aminotran_1_2"/>
    <property type="match status" value="1"/>
</dbReference>
<evidence type="ECO:0000256" key="5">
    <source>
        <dbReference type="ARBA" id="ARBA00037974"/>
    </source>
</evidence>